<keyword evidence="7" id="KW-1185">Reference proteome</keyword>
<feature type="domain" description="HTH lysR-type" evidence="5">
    <location>
        <begin position="31"/>
        <end position="88"/>
    </location>
</feature>
<evidence type="ECO:0000256" key="4">
    <source>
        <dbReference type="ARBA" id="ARBA00023163"/>
    </source>
</evidence>
<dbReference type="Gene3D" id="1.10.10.10">
    <property type="entry name" value="Winged helix-like DNA-binding domain superfamily/Winged helix DNA-binding domain"/>
    <property type="match status" value="1"/>
</dbReference>
<comment type="similarity">
    <text evidence="1">Belongs to the LysR transcriptional regulatory family.</text>
</comment>
<dbReference type="Gene3D" id="3.40.190.290">
    <property type="match status" value="1"/>
</dbReference>
<evidence type="ECO:0000256" key="3">
    <source>
        <dbReference type="ARBA" id="ARBA00023125"/>
    </source>
</evidence>
<gene>
    <name evidence="6" type="ORF">GCM10010170_094450</name>
</gene>
<dbReference type="Proteomes" id="UP001501444">
    <property type="component" value="Unassembled WGS sequence"/>
</dbReference>
<dbReference type="PANTHER" id="PTHR30346:SF29">
    <property type="entry name" value="LYSR SUBSTRATE-BINDING"/>
    <property type="match status" value="1"/>
</dbReference>
<dbReference type="InterPro" id="IPR036388">
    <property type="entry name" value="WH-like_DNA-bd_sf"/>
</dbReference>
<keyword evidence="3" id="KW-0238">DNA-binding</keyword>
<dbReference type="EMBL" id="BAAARV010000096">
    <property type="protein sequence ID" value="GAA2384885.1"/>
    <property type="molecule type" value="Genomic_DNA"/>
</dbReference>
<sequence length="399" mass="41964">MGLSTATQTVRVHVLMLAIPFGIPERYRGRMDTRRLRLLLELSRLGSMREVAEELHVTTSTVSQQLAVLAKEAGATLIEPNGRRVRLTPAGRRLAGHAVTILAAVEAARLDLDRDAEPAGTLRVAGFATAVRRSLLPLVADLAERHPRVRLLIHEHEPDEAFALLAADEIDLALTYGYNLAPATFDASVAAVPLWATSWGLGVPLDAAGLDGFSGLGVPLDAAGPEGSSGLGVPLDPAGPDSSRRLGVPLDAAGLDGSWSLGVTPDTVGLDGSWSLGVTPDAAGPGGRSATGVFAAFRDAEWIVNSRNTADERAVRTIAGLAGFEPRIAHRADNLNLVQDLIVAGLGVGLLPMDWPTIPGVRILALSDPDVTMRAYAVTRRGRAAWPPLALLLNLLTSP</sequence>
<accession>A0ABP5UP96</accession>
<proteinExistence type="inferred from homology"/>
<dbReference type="PANTHER" id="PTHR30346">
    <property type="entry name" value="TRANSCRIPTIONAL DUAL REGULATOR HCAR-RELATED"/>
    <property type="match status" value="1"/>
</dbReference>
<dbReference type="Pfam" id="PF03466">
    <property type="entry name" value="LysR_substrate"/>
    <property type="match status" value="2"/>
</dbReference>
<organism evidence="6 7">
    <name type="scientific">Dactylosporangium salmoneum</name>
    <dbReference type="NCBI Taxonomy" id="53361"/>
    <lineage>
        <taxon>Bacteria</taxon>
        <taxon>Bacillati</taxon>
        <taxon>Actinomycetota</taxon>
        <taxon>Actinomycetes</taxon>
        <taxon>Micromonosporales</taxon>
        <taxon>Micromonosporaceae</taxon>
        <taxon>Dactylosporangium</taxon>
    </lineage>
</organism>
<protein>
    <recommendedName>
        <fullName evidence="5">HTH lysR-type domain-containing protein</fullName>
    </recommendedName>
</protein>
<dbReference type="SUPFAM" id="SSF53850">
    <property type="entry name" value="Periplasmic binding protein-like II"/>
    <property type="match status" value="2"/>
</dbReference>
<keyword evidence="2" id="KW-0805">Transcription regulation</keyword>
<keyword evidence="4" id="KW-0804">Transcription</keyword>
<dbReference type="PROSITE" id="PS50931">
    <property type="entry name" value="HTH_LYSR"/>
    <property type="match status" value="1"/>
</dbReference>
<evidence type="ECO:0000256" key="2">
    <source>
        <dbReference type="ARBA" id="ARBA00023015"/>
    </source>
</evidence>
<dbReference type="InterPro" id="IPR005119">
    <property type="entry name" value="LysR_subst-bd"/>
</dbReference>
<comment type="caution">
    <text evidence="6">The sequence shown here is derived from an EMBL/GenBank/DDBJ whole genome shotgun (WGS) entry which is preliminary data.</text>
</comment>
<evidence type="ECO:0000256" key="1">
    <source>
        <dbReference type="ARBA" id="ARBA00009437"/>
    </source>
</evidence>
<name>A0ABP5UP96_9ACTN</name>
<dbReference type="Gene3D" id="3.40.190.10">
    <property type="entry name" value="Periplasmic binding protein-like II"/>
    <property type="match status" value="1"/>
</dbReference>
<dbReference type="InterPro" id="IPR036390">
    <property type="entry name" value="WH_DNA-bd_sf"/>
</dbReference>
<reference evidence="7" key="1">
    <citation type="journal article" date="2019" name="Int. J. Syst. Evol. Microbiol.">
        <title>The Global Catalogue of Microorganisms (GCM) 10K type strain sequencing project: providing services to taxonomists for standard genome sequencing and annotation.</title>
        <authorList>
            <consortium name="The Broad Institute Genomics Platform"/>
            <consortium name="The Broad Institute Genome Sequencing Center for Infectious Disease"/>
            <person name="Wu L."/>
            <person name="Ma J."/>
        </authorList>
    </citation>
    <scope>NUCLEOTIDE SEQUENCE [LARGE SCALE GENOMIC DNA]</scope>
    <source>
        <strain evidence="7">JCM 3272</strain>
    </source>
</reference>
<evidence type="ECO:0000313" key="6">
    <source>
        <dbReference type="EMBL" id="GAA2384885.1"/>
    </source>
</evidence>
<evidence type="ECO:0000259" key="5">
    <source>
        <dbReference type="PROSITE" id="PS50931"/>
    </source>
</evidence>
<dbReference type="Pfam" id="PF00126">
    <property type="entry name" value="HTH_1"/>
    <property type="match status" value="1"/>
</dbReference>
<dbReference type="InterPro" id="IPR000847">
    <property type="entry name" value="LysR_HTH_N"/>
</dbReference>
<evidence type="ECO:0000313" key="7">
    <source>
        <dbReference type="Proteomes" id="UP001501444"/>
    </source>
</evidence>
<dbReference type="SUPFAM" id="SSF46785">
    <property type="entry name" value="Winged helix' DNA-binding domain"/>
    <property type="match status" value="1"/>
</dbReference>